<protein>
    <submittedName>
        <fullName evidence="2">Uncharacterized protein</fullName>
    </submittedName>
</protein>
<evidence type="ECO:0000313" key="3">
    <source>
        <dbReference type="Proteomes" id="UP000267128"/>
    </source>
</evidence>
<comment type="caution">
    <text evidence="2">The sequence shown here is derived from an EMBL/GenBank/DDBJ whole genome shotgun (WGS) entry which is preliminary data.</text>
</comment>
<feature type="region of interest" description="Disordered" evidence="1">
    <location>
        <begin position="107"/>
        <end position="131"/>
    </location>
</feature>
<name>A0A3N0CLK7_9ACTN</name>
<dbReference type="Proteomes" id="UP000267128">
    <property type="component" value="Unassembled WGS sequence"/>
</dbReference>
<reference evidence="2 3" key="1">
    <citation type="submission" date="2018-11" db="EMBL/GenBank/DDBJ databases">
        <authorList>
            <person name="Li F."/>
        </authorList>
    </citation>
    <scope>NUCLEOTIDE SEQUENCE [LARGE SCALE GENOMIC DNA]</scope>
    <source>
        <strain evidence="2 3">Gsoil 097</strain>
    </source>
</reference>
<evidence type="ECO:0000256" key="1">
    <source>
        <dbReference type="SAM" id="MobiDB-lite"/>
    </source>
</evidence>
<evidence type="ECO:0000313" key="2">
    <source>
        <dbReference type="EMBL" id="RNL64229.1"/>
    </source>
</evidence>
<keyword evidence="3" id="KW-1185">Reference proteome</keyword>
<accession>A0A3N0CLK7</accession>
<gene>
    <name evidence="2" type="ORF">EFK50_06765</name>
</gene>
<dbReference type="OrthoDB" id="5244810at2"/>
<dbReference type="EMBL" id="RJSE01000005">
    <property type="protein sequence ID" value="RNL64229.1"/>
    <property type="molecule type" value="Genomic_DNA"/>
</dbReference>
<dbReference type="AlphaFoldDB" id="A0A3N0CLK7"/>
<dbReference type="RefSeq" id="WP_123226805.1">
    <property type="nucleotide sequence ID" value="NZ_RJSE01000005.1"/>
</dbReference>
<proteinExistence type="predicted"/>
<sequence length="131" mass="13151">MSDETGPNGEPIGSVGEEAAKLFAALSGLAKGAGTDFSGTSASAAGAMSDAMHNLNEHIATGGEDCKYCPVCQLITVVRTTSPEVKAHLAVAASSLMQAAAGVLATQVPSDAKTSPVEKINLDDDGGWDES</sequence>
<organism evidence="2 3">
    <name type="scientific">Nocardioides marmoriginsengisoli</name>
    <dbReference type="NCBI Taxonomy" id="661483"/>
    <lineage>
        <taxon>Bacteria</taxon>
        <taxon>Bacillati</taxon>
        <taxon>Actinomycetota</taxon>
        <taxon>Actinomycetes</taxon>
        <taxon>Propionibacteriales</taxon>
        <taxon>Nocardioidaceae</taxon>
        <taxon>Nocardioides</taxon>
    </lineage>
</organism>